<dbReference type="Proteomes" id="UP000186922">
    <property type="component" value="Unassembled WGS sequence"/>
</dbReference>
<evidence type="ECO:0000313" key="3">
    <source>
        <dbReference type="Proteomes" id="UP000186922"/>
    </source>
</evidence>
<dbReference type="EMBL" id="BDGG01000011">
    <property type="protein sequence ID" value="GAV05069.1"/>
    <property type="molecule type" value="Genomic_DNA"/>
</dbReference>
<protein>
    <submittedName>
        <fullName evidence="2">Uncharacterized protein</fullName>
    </submittedName>
</protein>
<comment type="caution">
    <text evidence="2">The sequence shown here is derived from an EMBL/GenBank/DDBJ whole genome shotgun (WGS) entry which is preliminary data.</text>
</comment>
<name>A0A1D1W2C2_RAMVA</name>
<reference evidence="2 3" key="1">
    <citation type="journal article" date="2016" name="Nat. Commun.">
        <title>Extremotolerant tardigrade genome and improved radiotolerance of human cultured cells by tardigrade-unique protein.</title>
        <authorList>
            <person name="Hashimoto T."/>
            <person name="Horikawa D.D."/>
            <person name="Saito Y."/>
            <person name="Kuwahara H."/>
            <person name="Kozuka-Hata H."/>
            <person name="Shin-I T."/>
            <person name="Minakuchi Y."/>
            <person name="Ohishi K."/>
            <person name="Motoyama A."/>
            <person name="Aizu T."/>
            <person name="Enomoto A."/>
            <person name="Kondo K."/>
            <person name="Tanaka S."/>
            <person name="Hara Y."/>
            <person name="Koshikawa S."/>
            <person name="Sagara H."/>
            <person name="Miura T."/>
            <person name="Yokobori S."/>
            <person name="Miyagawa K."/>
            <person name="Suzuki Y."/>
            <person name="Kubo T."/>
            <person name="Oyama M."/>
            <person name="Kohara Y."/>
            <person name="Fujiyama A."/>
            <person name="Arakawa K."/>
            <person name="Katayama T."/>
            <person name="Toyoda A."/>
            <person name="Kunieda T."/>
        </authorList>
    </citation>
    <scope>NUCLEOTIDE SEQUENCE [LARGE SCALE GENOMIC DNA]</scope>
    <source>
        <strain evidence="2 3">YOKOZUNA-1</strain>
    </source>
</reference>
<feature type="transmembrane region" description="Helical" evidence="1">
    <location>
        <begin position="32"/>
        <end position="59"/>
    </location>
</feature>
<evidence type="ECO:0000256" key="1">
    <source>
        <dbReference type="SAM" id="Phobius"/>
    </source>
</evidence>
<keyword evidence="1" id="KW-1133">Transmembrane helix</keyword>
<keyword evidence="1" id="KW-0812">Transmembrane</keyword>
<proteinExistence type="predicted"/>
<keyword evidence="3" id="KW-1185">Reference proteome</keyword>
<dbReference type="AlphaFoldDB" id="A0A1D1W2C2"/>
<keyword evidence="1" id="KW-0472">Membrane</keyword>
<accession>A0A1D1W2C2</accession>
<gene>
    <name evidence="2" type="primary">RvY_15255-1</name>
    <name evidence="2" type="synonym">RvY_15255.1</name>
    <name evidence="2" type="ORF">RvY_15255</name>
</gene>
<sequence>MPNQEDNTTYSVWAEMEYQSSLEQLTDFQDIFVIYVLPPLIAFIFVAYLTWRLILWFILYRKVHHGVYQIPAEDIVFIETSKERYRCMLHGRAYLDSRPESEIPFLTGTTMVKFSPLTA</sequence>
<evidence type="ECO:0000313" key="2">
    <source>
        <dbReference type="EMBL" id="GAV05069.1"/>
    </source>
</evidence>
<organism evidence="2 3">
    <name type="scientific">Ramazzottius varieornatus</name>
    <name type="common">Water bear</name>
    <name type="synonym">Tardigrade</name>
    <dbReference type="NCBI Taxonomy" id="947166"/>
    <lineage>
        <taxon>Eukaryota</taxon>
        <taxon>Metazoa</taxon>
        <taxon>Ecdysozoa</taxon>
        <taxon>Tardigrada</taxon>
        <taxon>Eutardigrada</taxon>
        <taxon>Parachela</taxon>
        <taxon>Hypsibioidea</taxon>
        <taxon>Ramazzottiidae</taxon>
        <taxon>Ramazzottius</taxon>
    </lineage>
</organism>